<dbReference type="GeneID" id="97290473"/>
<comment type="caution">
    <text evidence="2">The sequence shown here is derived from an EMBL/GenBank/DDBJ whole genome shotgun (WGS) entry which is preliminary data.</text>
</comment>
<sequence length="106" mass="11919">MLEKLTKDSYQNAIKEGVCMVAVGAPWCPDCRKIEPIIGMLMQEYGEKVKFFAVMADEEETLKEELGVRRIPTLIFYKNGAEVGERLVEPNSKPLIENAIKTALEA</sequence>
<dbReference type="Pfam" id="PF00085">
    <property type="entry name" value="Thioredoxin"/>
    <property type="match status" value="1"/>
</dbReference>
<dbReference type="CDD" id="cd02947">
    <property type="entry name" value="TRX_family"/>
    <property type="match status" value="1"/>
</dbReference>
<dbReference type="GO" id="GO:0015035">
    <property type="term" value="F:protein-disulfide reductase activity"/>
    <property type="evidence" value="ECO:0007669"/>
    <property type="project" value="TreeGrafter"/>
</dbReference>
<dbReference type="PANTHER" id="PTHR45663:SF11">
    <property type="entry name" value="GEO12009P1"/>
    <property type="match status" value="1"/>
</dbReference>
<dbReference type="STRING" id="556267.HWAG_01210"/>
<keyword evidence="3" id="KW-1185">Reference proteome</keyword>
<dbReference type="GO" id="GO:0045454">
    <property type="term" value="P:cell redox homeostasis"/>
    <property type="evidence" value="ECO:0007669"/>
    <property type="project" value="TreeGrafter"/>
</dbReference>
<feature type="domain" description="Thioredoxin" evidence="1">
    <location>
        <begin position="1"/>
        <end position="105"/>
    </location>
</feature>
<dbReference type="OrthoDB" id="215495at2"/>
<accession>A0A2N3PLK4</accession>
<organism evidence="2 3">
    <name type="scientific">Helicobacter winghamensis</name>
    <dbReference type="NCBI Taxonomy" id="157268"/>
    <lineage>
        <taxon>Bacteria</taxon>
        <taxon>Pseudomonadati</taxon>
        <taxon>Campylobacterota</taxon>
        <taxon>Epsilonproteobacteria</taxon>
        <taxon>Campylobacterales</taxon>
        <taxon>Helicobacteraceae</taxon>
        <taxon>Helicobacter</taxon>
    </lineage>
</organism>
<protein>
    <submittedName>
        <fullName evidence="2">Thiol reductase thioredoxin</fullName>
    </submittedName>
</protein>
<dbReference type="Gene3D" id="3.40.30.10">
    <property type="entry name" value="Glutaredoxin"/>
    <property type="match status" value="1"/>
</dbReference>
<dbReference type="PANTHER" id="PTHR45663">
    <property type="entry name" value="GEO12009P1"/>
    <property type="match status" value="1"/>
</dbReference>
<dbReference type="RefSeq" id="WP_006802906.1">
    <property type="nucleotide sequence ID" value="NZ_CP063087.1"/>
</dbReference>
<evidence type="ECO:0000313" key="3">
    <source>
        <dbReference type="Proteomes" id="UP000233350"/>
    </source>
</evidence>
<dbReference type="GO" id="GO:0005829">
    <property type="term" value="C:cytosol"/>
    <property type="evidence" value="ECO:0007669"/>
    <property type="project" value="TreeGrafter"/>
</dbReference>
<dbReference type="PROSITE" id="PS51354">
    <property type="entry name" value="GLUTAREDOXIN_2"/>
    <property type="match status" value="1"/>
</dbReference>
<dbReference type="SUPFAM" id="SSF52833">
    <property type="entry name" value="Thioredoxin-like"/>
    <property type="match status" value="1"/>
</dbReference>
<dbReference type="InterPro" id="IPR013766">
    <property type="entry name" value="Thioredoxin_domain"/>
</dbReference>
<evidence type="ECO:0000259" key="1">
    <source>
        <dbReference type="PROSITE" id="PS51352"/>
    </source>
</evidence>
<dbReference type="InterPro" id="IPR036249">
    <property type="entry name" value="Thioredoxin-like_sf"/>
</dbReference>
<evidence type="ECO:0000313" key="2">
    <source>
        <dbReference type="EMBL" id="PKT82710.1"/>
    </source>
</evidence>
<dbReference type="AlphaFoldDB" id="A0A2N3PLK4"/>
<proteinExistence type="predicted"/>
<dbReference type="Proteomes" id="UP000233350">
    <property type="component" value="Unassembled WGS sequence"/>
</dbReference>
<dbReference type="EMBL" id="MBPK01000001">
    <property type="protein sequence ID" value="PKT82710.1"/>
    <property type="molecule type" value="Genomic_DNA"/>
</dbReference>
<gene>
    <name evidence="2" type="ORF">BCM31_06030</name>
</gene>
<name>A0A2N3PLK4_9HELI</name>
<dbReference type="PROSITE" id="PS51352">
    <property type="entry name" value="THIOREDOXIN_2"/>
    <property type="match status" value="1"/>
</dbReference>
<reference evidence="2 3" key="1">
    <citation type="submission" date="2016-07" db="EMBL/GenBank/DDBJ databases">
        <title>Detection of Helicobacter winghamensis from caecal content of red fox (Vulpes vulpes).</title>
        <authorList>
            <person name="Zanoni R.G."/>
            <person name="Florio D."/>
            <person name="Caffara M."/>
            <person name="Renzi M."/>
            <person name="Parisi A."/>
            <person name="Pasquali F."/>
            <person name="Manfreda G."/>
        </authorList>
    </citation>
    <scope>NUCLEOTIDE SEQUENCE [LARGE SCALE GENOMIC DNA]</scope>
    <source>
        <strain evidence="2 3">295_13</strain>
    </source>
</reference>